<sequence>MQAPLGHFVRQLVFHESPSDAILSLFIQNAHLLEELVITKAIHITDHSMMDLARSCQQLKKLHLEHANITHRSIHFLGQTCPRLSILILRTCSKLSPFTLLPLAHCPLAYLDLSGCRWLTTDDTALDLLPFDNLTHLELMCCRTIQASFLQFLSTPQQRTSRPVAQSTNRTSATAASTSTTTTTTMIPLPNLSFFALTGNADMEDYAIIAFVQSHTLLQELHLLQCDITDASLLAIQTSLPLLHGLDISYCEHVSPIGVRRLIRHHTSLLMIGLHGCRLPLSAFPEAKTALDNDVVSLFFDEIAAIRLTSDDDDMLHEEQDLPPDDHHQPQTDEDLSDADPAEPMDQDDHDHLPPAPHVNDDMLQVQAMILSLPHDYRI</sequence>
<dbReference type="SUPFAM" id="SSF52047">
    <property type="entry name" value="RNI-like"/>
    <property type="match status" value="1"/>
</dbReference>
<gene>
    <name evidence="2" type="ORF">DM01DRAFT_1335760</name>
</gene>
<dbReference type="InterPro" id="IPR006553">
    <property type="entry name" value="Leu-rich_rpt_Cys-con_subtyp"/>
</dbReference>
<reference evidence="2 3" key="1">
    <citation type="submission" date="2016-07" db="EMBL/GenBank/DDBJ databases">
        <title>Pervasive Adenine N6-methylation of Active Genes in Fungi.</title>
        <authorList>
            <consortium name="DOE Joint Genome Institute"/>
            <person name="Mondo S.J."/>
            <person name="Dannebaum R.O."/>
            <person name="Kuo R.C."/>
            <person name="Labutti K."/>
            <person name="Haridas S."/>
            <person name="Kuo A."/>
            <person name="Salamov A."/>
            <person name="Ahrendt S.R."/>
            <person name="Lipzen A."/>
            <person name="Sullivan W."/>
            <person name="Andreopoulos W.B."/>
            <person name="Clum A."/>
            <person name="Lindquist E."/>
            <person name="Daum C."/>
            <person name="Ramamoorthy G.K."/>
            <person name="Gryganskyi A."/>
            <person name="Culley D."/>
            <person name="Magnuson J.K."/>
            <person name="James T.Y."/>
            <person name="O'Malley M.A."/>
            <person name="Stajich J.E."/>
            <person name="Spatafora J.W."/>
            <person name="Visel A."/>
            <person name="Grigoriev I.V."/>
        </authorList>
    </citation>
    <scope>NUCLEOTIDE SEQUENCE [LARGE SCALE GENOMIC DNA]</scope>
    <source>
        <strain evidence="2 3">NRRL 3301</strain>
    </source>
</reference>
<organism evidence="2 3">
    <name type="scientific">Hesseltinella vesiculosa</name>
    <dbReference type="NCBI Taxonomy" id="101127"/>
    <lineage>
        <taxon>Eukaryota</taxon>
        <taxon>Fungi</taxon>
        <taxon>Fungi incertae sedis</taxon>
        <taxon>Mucoromycota</taxon>
        <taxon>Mucoromycotina</taxon>
        <taxon>Mucoromycetes</taxon>
        <taxon>Mucorales</taxon>
        <taxon>Cunninghamellaceae</taxon>
        <taxon>Hesseltinella</taxon>
    </lineage>
</organism>
<dbReference type="GO" id="GO:0031146">
    <property type="term" value="P:SCF-dependent proteasomal ubiquitin-dependent protein catabolic process"/>
    <property type="evidence" value="ECO:0007669"/>
    <property type="project" value="TreeGrafter"/>
</dbReference>
<feature type="region of interest" description="Disordered" evidence="1">
    <location>
        <begin position="161"/>
        <end position="180"/>
    </location>
</feature>
<feature type="region of interest" description="Disordered" evidence="1">
    <location>
        <begin position="316"/>
        <end position="359"/>
    </location>
</feature>
<dbReference type="SMART" id="SM00367">
    <property type="entry name" value="LRR_CC"/>
    <property type="match status" value="6"/>
</dbReference>
<keyword evidence="3" id="KW-1185">Reference proteome</keyword>
<feature type="compositionally biased region" description="Basic and acidic residues" evidence="1">
    <location>
        <begin position="317"/>
        <end position="331"/>
    </location>
</feature>
<evidence type="ECO:0000256" key="1">
    <source>
        <dbReference type="SAM" id="MobiDB-lite"/>
    </source>
</evidence>
<dbReference type="GO" id="GO:0019005">
    <property type="term" value="C:SCF ubiquitin ligase complex"/>
    <property type="evidence" value="ECO:0007669"/>
    <property type="project" value="TreeGrafter"/>
</dbReference>
<dbReference type="Gene3D" id="3.80.10.10">
    <property type="entry name" value="Ribonuclease Inhibitor"/>
    <property type="match status" value="1"/>
</dbReference>
<protein>
    <submittedName>
        <fullName evidence="2">RNI-like protein</fullName>
    </submittedName>
</protein>
<proteinExistence type="predicted"/>
<dbReference type="OrthoDB" id="10257471at2759"/>
<feature type="compositionally biased region" description="Polar residues" evidence="1">
    <location>
        <begin position="161"/>
        <end position="170"/>
    </location>
</feature>
<dbReference type="Proteomes" id="UP000242146">
    <property type="component" value="Unassembled WGS sequence"/>
</dbReference>
<dbReference type="STRING" id="101127.A0A1X2GIR2"/>
<feature type="compositionally biased region" description="Low complexity" evidence="1">
    <location>
        <begin position="171"/>
        <end position="180"/>
    </location>
</feature>
<dbReference type="EMBL" id="MCGT01000013">
    <property type="protein sequence ID" value="ORX54624.1"/>
    <property type="molecule type" value="Genomic_DNA"/>
</dbReference>
<dbReference type="InterPro" id="IPR032675">
    <property type="entry name" value="LRR_dom_sf"/>
</dbReference>
<evidence type="ECO:0000313" key="3">
    <source>
        <dbReference type="Proteomes" id="UP000242146"/>
    </source>
</evidence>
<evidence type="ECO:0000313" key="2">
    <source>
        <dbReference type="EMBL" id="ORX54624.1"/>
    </source>
</evidence>
<name>A0A1X2GIR2_9FUNG</name>
<comment type="caution">
    <text evidence="2">The sequence shown here is derived from an EMBL/GenBank/DDBJ whole genome shotgun (WGS) entry which is preliminary data.</text>
</comment>
<dbReference type="PANTHER" id="PTHR13318">
    <property type="entry name" value="PARTNER OF PAIRED, ISOFORM B-RELATED"/>
    <property type="match status" value="1"/>
</dbReference>
<accession>A0A1X2GIR2</accession>
<feature type="compositionally biased region" description="Acidic residues" evidence="1">
    <location>
        <begin position="332"/>
        <end position="346"/>
    </location>
</feature>
<dbReference type="AlphaFoldDB" id="A0A1X2GIR2"/>